<dbReference type="Proteomes" id="UP001595533">
    <property type="component" value="Unassembled WGS sequence"/>
</dbReference>
<dbReference type="RefSeq" id="WP_077409878.1">
    <property type="nucleotide sequence ID" value="NZ_JBHRTS010000002.1"/>
</dbReference>
<protein>
    <submittedName>
        <fullName evidence="1">Uncharacterized protein</fullName>
    </submittedName>
</protein>
<gene>
    <name evidence="1" type="ORF">ACFODZ_02965</name>
</gene>
<comment type="caution">
    <text evidence="1">The sequence shown here is derived from an EMBL/GenBank/DDBJ whole genome shotgun (WGS) entry which is preliminary data.</text>
</comment>
<proteinExistence type="predicted"/>
<name>A0ABV7J973_9GAMM</name>
<reference evidence="2" key="1">
    <citation type="journal article" date="2019" name="Int. J. Syst. Evol. Microbiol.">
        <title>The Global Catalogue of Microorganisms (GCM) 10K type strain sequencing project: providing services to taxonomists for standard genome sequencing and annotation.</title>
        <authorList>
            <consortium name="The Broad Institute Genomics Platform"/>
            <consortium name="The Broad Institute Genome Sequencing Center for Infectious Disease"/>
            <person name="Wu L."/>
            <person name="Ma J."/>
        </authorList>
    </citation>
    <scope>NUCLEOTIDE SEQUENCE [LARGE SCALE GENOMIC DNA]</scope>
    <source>
        <strain evidence="2">KCTC 42953</strain>
    </source>
</reference>
<sequence length="183" mass="20440">MYVFRGVVENNNGDGITVSANRDYYWSIGSEYAMTTVFSIDENTPGHKISAGKVIYRISAEHAEKVKRIKSAIKEGTDIADIDFSDHVTACVAKDLTLYEVNKSNLSLAIEEIHTQNKILRKNLSTSLSLQLDVIDAELMSLLINLENINQTPKQKSVIKEKVENLSNTVLQIKENLMGAKHD</sequence>
<evidence type="ECO:0000313" key="1">
    <source>
        <dbReference type="EMBL" id="MFC3193196.1"/>
    </source>
</evidence>
<evidence type="ECO:0000313" key="2">
    <source>
        <dbReference type="Proteomes" id="UP001595533"/>
    </source>
</evidence>
<accession>A0ABV7J973</accession>
<keyword evidence="2" id="KW-1185">Reference proteome</keyword>
<dbReference type="EMBL" id="JBHRTS010000002">
    <property type="protein sequence ID" value="MFC3193196.1"/>
    <property type="molecule type" value="Genomic_DNA"/>
</dbReference>
<organism evidence="1 2">
    <name type="scientific">Marinicella sediminis</name>
    <dbReference type="NCBI Taxonomy" id="1792834"/>
    <lineage>
        <taxon>Bacteria</taxon>
        <taxon>Pseudomonadati</taxon>
        <taxon>Pseudomonadota</taxon>
        <taxon>Gammaproteobacteria</taxon>
        <taxon>Lysobacterales</taxon>
        <taxon>Marinicellaceae</taxon>
        <taxon>Marinicella</taxon>
    </lineage>
</organism>